<proteinExistence type="predicted"/>
<feature type="non-terminal residue" evidence="1">
    <location>
        <position position="38"/>
    </location>
</feature>
<dbReference type="Proteomes" id="UP000681967">
    <property type="component" value="Unassembled WGS sequence"/>
</dbReference>
<sequence length="38" mass="4092">METQFRRIEYFQASGVTKGGANGQLPSSFGAVAIVIFI</sequence>
<dbReference type="AlphaFoldDB" id="A0A8S3CY55"/>
<accession>A0A8S3CY55</accession>
<organism evidence="1 2">
    <name type="scientific">Rotaria magnacalcarata</name>
    <dbReference type="NCBI Taxonomy" id="392030"/>
    <lineage>
        <taxon>Eukaryota</taxon>
        <taxon>Metazoa</taxon>
        <taxon>Spiralia</taxon>
        <taxon>Gnathifera</taxon>
        <taxon>Rotifera</taxon>
        <taxon>Eurotatoria</taxon>
        <taxon>Bdelloidea</taxon>
        <taxon>Philodinida</taxon>
        <taxon>Philodinidae</taxon>
        <taxon>Rotaria</taxon>
    </lineage>
</organism>
<name>A0A8S3CY55_9BILA</name>
<comment type="caution">
    <text evidence="1">The sequence shown here is derived from an EMBL/GenBank/DDBJ whole genome shotgun (WGS) entry which is preliminary data.</text>
</comment>
<gene>
    <name evidence="1" type="ORF">BYL167_LOCUS54240</name>
</gene>
<reference evidence="1" key="1">
    <citation type="submission" date="2021-02" db="EMBL/GenBank/DDBJ databases">
        <authorList>
            <person name="Nowell W R."/>
        </authorList>
    </citation>
    <scope>NUCLEOTIDE SEQUENCE</scope>
</reference>
<evidence type="ECO:0000313" key="1">
    <source>
        <dbReference type="EMBL" id="CAF4959628.1"/>
    </source>
</evidence>
<dbReference type="EMBL" id="CAJOBH010189155">
    <property type="protein sequence ID" value="CAF4959628.1"/>
    <property type="molecule type" value="Genomic_DNA"/>
</dbReference>
<evidence type="ECO:0000313" key="2">
    <source>
        <dbReference type="Proteomes" id="UP000681967"/>
    </source>
</evidence>
<protein>
    <submittedName>
        <fullName evidence="1">Uncharacterized protein</fullName>
    </submittedName>
</protein>